<keyword evidence="1" id="KW-1133">Transmembrane helix</keyword>
<evidence type="ECO:0000313" key="4">
    <source>
        <dbReference type="Proteomes" id="UP001238540"/>
    </source>
</evidence>
<keyword evidence="4" id="KW-1185">Reference proteome</keyword>
<keyword evidence="1" id="KW-0472">Membrane</keyword>
<dbReference type="EMBL" id="JAUFQC010000027">
    <property type="protein sequence ID" value="MDN3611271.1"/>
    <property type="molecule type" value="Genomic_DNA"/>
</dbReference>
<reference evidence="2" key="3">
    <citation type="submission" date="2023-06" db="EMBL/GenBank/DDBJ databases">
        <authorList>
            <person name="Lucena T."/>
            <person name="Sun Q."/>
        </authorList>
    </citation>
    <scope>NUCLEOTIDE SEQUENCE</scope>
    <source>
        <strain evidence="2">CECT 7398</strain>
    </source>
</reference>
<gene>
    <name evidence="2" type="ORF">QWZ16_16845</name>
    <name evidence="3" type="ORF">QWZ16_23675</name>
</gene>
<reference evidence="2" key="1">
    <citation type="journal article" date="2014" name="Int. J. Syst. Evol. Microbiol.">
        <title>Complete genome of a new Firmicutes species belonging to the dominant human colonic microbiota ('Ruminococcus bicirculans') reveals two chromosomes and a selective capacity to utilize plant glucans.</title>
        <authorList>
            <consortium name="NISC Comparative Sequencing Program"/>
            <person name="Wegmann U."/>
            <person name="Louis P."/>
            <person name="Goesmann A."/>
            <person name="Henrissat B."/>
            <person name="Duncan S.H."/>
            <person name="Flint H.J."/>
        </authorList>
    </citation>
    <scope>NUCLEOTIDE SEQUENCE</scope>
    <source>
        <strain evidence="2">CECT 7398</strain>
    </source>
</reference>
<reference evidence="4" key="2">
    <citation type="journal article" date="2019" name="Int. J. Syst. Evol. Microbiol.">
        <title>The Global Catalogue of Microorganisms (GCM) 10K type strain sequencing project: providing services to taxonomists for standard genome sequencing and annotation.</title>
        <authorList>
            <consortium name="The Broad Institute Genomics Platform"/>
            <consortium name="The Broad Institute Genome Sequencing Center for Infectious Disease"/>
            <person name="Wu L."/>
            <person name="Ma J."/>
        </authorList>
    </citation>
    <scope>NUCLEOTIDE SEQUENCE [LARGE SCALE GENOMIC DNA]</scope>
    <source>
        <strain evidence="4">CECT 7398</strain>
    </source>
</reference>
<feature type="transmembrane region" description="Helical" evidence="1">
    <location>
        <begin position="20"/>
        <end position="39"/>
    </location>
</feature>
<accession>A0ABT8BY00</accession>
<sequence>MTQSVLRKVGGFVAETVRYPMLFAPLLLPCEFLITIILCSP</sequence>
<evidence type="ECO:0000313" key="2">
    <source>
        <dbReference type="EMBL" id="MDN3611271.1"/>
    </source>
</evidence>
<proteinExistence type="predicted"/>
<keyword evidence="1" id="KW-0812">Transmembrane</keyword>
<name>A0ABT8BY00_9VIBR</name>
<organism evidence="2 4">
    <name type="scientific">Vibrio ostreicida</name>
    <dbReference type="NCBI Taxonomy" id="526588"/>
    <lineage>
        <taxon>Bacteria</taxon>
        <taxon>Pseudomonadati</taxon>
        <taxon>Pseudomonadota</taxon>
        <taxon>Gammaproteobacteria</taxon>
        <taxon>Vibrionales</taxon>
        <taxon>Vibrionaceae</taxon>
        <taxon>Vibrio</taxon>
    </lineage>
</organism>
<dbReference type="EMBL" id="JAUFQC010000027">
    <property type="protein sequence ID" value="MDN3612601.1"/>
    <property type="molecule type" value="Genomic_DNA"/>
</dbReference>
<comment type="caution">
    <text evidence="2">The sequence shown here is derived from an EMBL/GenBank/DDBJ whole genome shotgun (WGS) entry which is preliminary data.</text>
</comment>
<evidence type="ECO:0000256" key="1">
    <source>
        <dbReference type="SAM" id="Phobius"/>
    </source>
</evidence>
<dbReference type="RefSeq" id="WP_290312797.1">
    <property type="nucleotide sequence ID" value="NZ_JAUFQC010000027.1"/>
</dbReference>
<dbReference type="Proteomes" id="UP001238540">
    <property type="component" value="Unassembled WGS sequence"/>
</dbReference>
<protein>
    <submittedName>
        <fullName evidence="2">Uncharacterized protein</fullName>
    </submittedName>
</protein>
<evidence type="ECO:0000313" key="3">
    <source>
        <dbReference type="EMBL" id="MDN3612601.1"/>
    </source>
</evidence>